<evidence type="ECO:0000313" key="1">
    <source>
        <dbReference type="EMBL" id="QEQ94873.1"/>
    </source>
</evidence>
<protein>
    <submittedName>
        <fullName evidence="1">Uncharacterized protein</fullName>
    </submittedName>
</protein>
<gene>
    <name evidence="1" type="ORF">pEpSNUABM01_047</name>
</gene>
<reference evidence="1 2" key="1">
    <citation type="submission" date="2019-07" db="EMBL/GenBank/DDBJ databases">
        <title>Complete genome sequence of bacteriophages infecting Erwinia pyrifoliae.</title>
        <authorList>
            <person name="Kim S.G."/>
            <person name="Park S.C."/>
        </authorList>
    </citation>
    <scope>NUCLEOTIDE SEQUENCE [LARGE SCALE GENOMIC DNA]</scope>
</reference>
<evidence type="ECO:0000313" key="2">
    <source>
        <dbReference type="Proteomes" id="UP000326545"/>
    </source>
</evidence>
<keyword evidence="2" id="KW-1185">Reference proteome</keyword>
<proteinExistence type="predicted"/>
<dbReference type="EMBL" id="MN184887">
    <property type="protein sequence ID" value="QEQ94873.1"/>
    <property type="molecule type" value="Genomic_DNA"/>
</dbReference>
<dbReference type="Proteomes" id="UP000326545">
    <property type="component" value="Segment"/>
</dbReference>
<accession>A0A5J6DB75</accession>
<organism evidence="1 2">
    <name type="scientific">Erwinia phage pEp_SNUABM_01</name>
    <dbReference type="NCBI Taxonomy" id="2601643"/>
    <lineage>
        <taxon>Viruses</taxon>
        <taxon>Duplodnaviria</taxon>
        <taxon>Heunggongvirae</taxon>
        <taxon>Uroviricota</taxon>
        <taxon>Caudoviricetes</taxon>
        <taxon>Vequintavirinae</taxon>
        <taxon>Henunavirus</taxon>
        <taxon>Henunavirus SNUABM01</taxon>
    </lineage>
</organism>
<name>A0A5J6DB75_9CAUD</name>
<sequence>MLYINSAIFVTKWFALIEPVNDNFGGDGKRARTRFYS</sequence>